<dbReference type="EMBL" id="BMIB01000004">
    <property type="protein sequence ID" value="GGH76187.1"/>
    <property type="molecule type" value="Genomic_DNA"/>
</dbReference>
<accession>A0A917J4A7</accession>
<dbReference type="InterPro" id="IPR052063">
    <property type="entry name" value="Polysaccharide_Lyase_1"/>
</dbReference>
<dbReference type="NCBIfam" id="TIGR04183">
    <property type="entry name" value="Por_Secre_tail"/>
    <property type="match status" value="1"/>
</dbReference>
<dbReference type="PANTHER" id="PTHR42970:SF1">
    <property type="entry name" value="PECTATE LYASE C-RELATED"/>
    <property type="match status" value="1"/>
</dbReference>
<dbReference type="InterPro" id="IPR026444">
    <property type="entry name" value="Secre_tail"/>
</dbReference>
<reference evidence="5" key="2">
    <citation type="submission" date="2020-09" db="EMBL/GenBank/DDBJ databases">
        <authorList>
            <person name="Sun Q."/>
            <person name="Zhou Y."/>
        </authorList>
    </citation>
    <scope>NUCLEOTIDE SEQUENCE</scope>
    <source>
        <strain evidence="5">CGMCC 1.15290</strain>
    </source>
</reference>
<dbReference type="SUPFAM" id="SSF51126">
    <property type="entry name" value="Pectin lyase-like"/>
    <property type="match status" value="1"/>
</dbReference>
<dbReference type="Proteomes" id="UP000627292">
    <property type="component" value="Unassembled WGS sequence"/>
</dbReference>
<evidence type="ECO:0000259" key="4">
    <source>
        <dbReference type="PROSITE" id="PS51175"/>
    </source>
</evidence>
<organism evidence="5 6">
    <name type="scientific">Filimonas zeae</name>
    <dbReference type="NCBI Taxonomy" id="1737353"/>
    <lineage>
        <taxon>Bacteria</taxon>
        <taxon>Pseudomonadati</taxon>
        <taxon>Bacteroidota</taxon>
        <taxon>Chitinophagia</taxon>
        <taxon>Chitinophagales</taxon>
        <taxon>Chitinophagaceae</taxon>
        <taxon>Filimonas</taxon>
    </lineage>
</organism>
<evidence type="ECO:0000313" key="6">
    <source>
        <dbReference type="Proteomes" id="UP000627292"/>
    </source>
</evidence>
<dbReference type="Gene3D" id="2.160.20.10">
    <property type="entry name" value="Single-stranded right-handed beta-helix, Pectin lyase-like"/>
    <property type="match status" value="1"/>
</dbReference>
<dbReference type="PANTHER" id="PTHR42970">
    <property type="entry name" value="PECTATE LYASE C-RELATED"/>
    <property type="match status" value="1"/>
</dbReference>
<dbReference type="InterPro" id="IPR012334">
    <property type="entry name" value="Pectin_lyas_fold"/>
</dbReference>
<evidence type="ECO:0000256" key="2">
    <source>
        <dbReference type="ARBA" id="ARBA00022729"/>
    </source>
</evidence>
<dbReference type="Pfam" id="PF18962">
    <property type="entry name" value="Por_Secre_tail"/>
    <property type="match status" value="1"/>
</dbReference>
<feature type="domain" description="CBM6" evidence="4">
    <location>
        <begin position="426"/>
        <end position="549"/>
    </location>
</feature>
<evidence type="ECO:0000256" key="3">
    <source>
        <dbReference type="ARBA" id="ARBA00023180"/>
    </source>
</evidence>
<dbReference type="SMART" id="SM00606">
    <property type="entry name" value="CBD_IV"/>
    <property type="match status" value="1"/>
</dbReference>
<keyword evidence="1" id="KW-0479">Metal-binding</keyword>
<dbReference type="SUPFAM" id="SSF49785">
    <property type="entry name" value="Galactose-binding domain-like"/>
    <property type="match status" value="1"/>
</dbReference>
<dbReference type="AlphaFoldDB" id="A0A917J4A7"/>
<dbReference type="CDD" id="cd04084">
    <property type="entry name" value="CBM6_xylanase-like"/>
    <property type="match status" value="1"/>
</dbReference>
<reference evidence="5" key="1">
    <citation type="journal article" date="2014" name="Int. J. Syst. Evol. Microbiol.">
        <title>Complete genome sequence of Corynebacterium casei LMG S-19264T (=DSM 44701T), isolated from a smear-ripened cheese.</title>
        <authorList>
            <consortium name="US DOE Joint Genome Institute (JGI-PGF)"/>
            <person name="Walter F."/>
            <person name="Albersmeier A."/>
            <person name="Kalinowski J."/>
            <person name="Ruckert C."/>
        </authorList>
    </citation>
    <scope>NUCLEOTIDE SEQUENCE</scope>
    <source>
        <strain evidence="5">CGMCC 1.15290</strain>
    </source>
</reference>
<evidence type="ECO:0000313" key="5">
    <source>
        <dbReference type="EMBL" id="GGH76187.1"/>
    </source>
</evidence>
<keyword evidence="3" id="KW-0325">Glycoprotein</keyword>
<dbReference type="GO" id="GO:0046872">
    <property type="term" value="F:metal ion binding"/>
    <property type="evidence" value="ECO:0007669"/>
    <property type="project" value="UniProtKB-KW"/>
</dbReference>
<comment type="caution">
    <text evidence="5">The sequence shown here is derived from an EMBL/GenBank/DDBJ whole genome shotgun (WGS) entry which is preliminary data.</text>
</comment>
<dbReference type="InterPro" id="IPR011050">
    <property type="entry name" value="Pectin_lyase_fold/virulence"/>
</dbReference>
<proteinExistence type="predicted"/>
<dbReference type="PROSITE" id="PS51175">
    <property type="entry name" value="CBM6"/>
    <property type="match status" value="1"/>
</dbReference>
<protein>
    <recommendedName>
        <fullName evidence="4">CBM6 domain-containing protein</fullName>
    </recommendedName>
</protein>
<dbReference type="GO" id="GO:0030246">
    <property type="term" value="F:carbohydrate binding"/>
    <property type="evidence" value="ECO:0007669"/>
    <property type="project" value="InterPro"/>
</dbReference>
<keyword evidence="6" id="KW-1185">Reference proteome</keyword>
<dbReference type="InterPro" id="IPR005084">
    <property type="entry name" value="CBM6"/>
</dbReference>
<gene>
    <name evidence="5" type="ORF">GCM10011379_40650</name>
</gene>
<keyword evidence="2" id="KW-0732">Signal</keyword>
<dbReference type="InterPro" id="IPR006584">
    <property type="entry name" value="Cellulose-bd_IV"/>
</dbReference>
<dbReference type="InterPro" id="IPR008979">
    <property type="entry name" value="Galactose-bd-like_sf"/>
</dbReference>
<dbReference type="Pfam" id="PF03422">
    <property type="entry name" value="CBM_6"/>
    <property type="match status" value="1"/>
</dbReference>
<sequence length="645" mass="67422">MAGIFLFNASLAMAQQLAFPTAEGFGRYASGGRGGSVYHVTNLNDAGTGSLRDAVSQSNRTVVFDVGGVINVASRIVVSGGVTIAGQTAPGGGITIYGDGVACNAGNNIIRYIRIRMGKNGTSGKDALSIASGQNFIFDHVSISWGRDGTLDVNGSGIDNLTFQDCIVSQGINNTNHSTGGLLQSGKWSMIRSLYIDNKTRNPKARGTHEFINSVLYNWAEHGYIMGDTEGLSECNLIGNYFIYGPSSGSNSHITNTTPSFNVYASDNWVDSDKDGVLDGTLLTNYKTATVRSTPYNYPGVSNLLSAQAALTHIIANVGASKTRDAVDNLLINQLTSYGTAGQIINTEDDNGIPGNVGTVANGTVAADSDQDGIPNAWETANGLNPNNAADRNNIGAGGYTMLEIYINGLVSSGGGSGSGNINPYTTVQAEHYTAMSGVQTETCSEGGLNVAFIDNGDWIRFSGVDFGTGATGVSVRAASNATGGTIKFRLDAAGGPQIGAINVTNTGGWQNWQTLTGSVSGATGVHDLYLSFSGGTGYLFNLNHFVFTGGSTALSVNQPLAKSTAGSNIQVYPNPTSDVLNVSVSKKREENADIYIYDNTGRQVLNCKLPGHQTTVNVAALSPGLYLVKLINGSEIITSKFLKR</sequence>
<dbReference type="Gene3D" id="2.60.120.260">
    <property type="entry name" value="Galactose-binding domain-like"/>
    <property type="match status" value="1"/>
</dbReference>
<evidence type="ECO:0000256" key="1">
    <source>
        <dbReference type="ARBA" id="ARBA00022723"/>
    </source>
</evidence>
<name>A0A917J4A7_9BACT</name>